<sequence>MTGRDSGISHAVPEPYREVIRNLTGRIYKDSGNQRSRSINLTAEEADEVLKDIRTAIEQVNSGLKAMAWTEAYTALNTMKEVVQNFTASLAMRRASVGLYDTVWPGSRWRQGGST</sequence>
<keyword evidence="2" id="KW-1185">Reference proteome</keyword>
<dbReference type="Proteomes" id="UP000799779">
    <property type="component" value="Unassembled WGS sequence"/>
</dbReference>
<reference evidence="1" key="1">
    <citation type="journal article" date="2020" name="Stud. Mycol.">
        <title>101 Dothideomycetes genomes: a test case for predicting lifestyles and emergence of pathogens.</title>
        <authorList>
            <person name="Haridas S."/>
            <person name="Albert R."/>
            <person name="Binder M."/>
            <person name="Bloem J."/>
            <person name="Labutti K."/>
            <person name="Salamov A."/>
            <person name="Andreopoulos B."/>
            <person name="Baker S."/>
            <person name="Barry K."/>
            <person name="Bills G."/>
            <person name="Bluhm B."/>
            <person name="Cannon C."/>
            <person name="Castanera R."/>
            <person name="Culley D."/>
            <person name="Daum C."/>
            <person name="Ezra D."/>
            <person name="Gonzalez J."/>
            <person name="Henrissat B."/>
            <person name="Kuo A."/>
            <person name="Liang C."/>
            <person name="Lipzen A."/>
            <person name="Lutzoni F."/>
            <person name="Magnuson J."/>
            <person name="Mondo S."/>
            <person name="Nolan M."/>
            <person name="Ohm R."/>
            <person name="Pangilinan J."/>
            <person name="Park H.-J."/>
            <person name="Ramirez L."/>
            <person name="Alfaro M."/>
            <person name="Sun H."/>
            <person name="Tritt A."/>
            <person name="Yoshinaga Y."/>
            <person name="Zwiers L.-H."/>
            <person name="Turgeon B."/>
            <person name="Goodwin S."/>
            <person name="Spatafora J."/>
            <person name="Crous P."/>
            <person name="Grigoriev I."/>
        </authorList>
    </citation>
    <scope>NUCLEOTIDE SEQUENCE</scope>
    <source>
        <strain evidence="1">CBS 123094</strain>
    </source>
</reference>
<name>A0A6A5X3M9_9PLEO</name>
<protein>
    <submittedName>
        <fullName evidence="1">Uncharacterized protein</fullName>
    </submittedName>
</protein>
<organism evidence="1 2">
    <name type="scientific">Amniculicola lignicola CBS 123094</name>
    <dbReference type="NCBI Taxonomy" id="1392246"/>
    <lineage>
        <taxon>Eukaryota</taxon>
        <taxon>Fungi</taxon>
        <taxon>Dikarya</taxon>
        <taxon>Ascomycota</taxon>
        <taxon>Pezizomycotina</taxon>
        <taxon>Dothideomycetes</taxon>
        <taxon>Pleosporomycetidae</taxon>
        <taxon>Pleosporales</taxon>
        <taxon>Amniculicolaceae</taxon>
        <taxon>Amniculicola</taxon>
    </lineage>
</organism>
<dbReference type="EMBL" id="ML977557">
    <property type="protein sequence ID" value="KAF2007481.1"/>
    <property type="molecule type" value="Genomic_DNA"/>
</dbReference>
<dbReference type="AlphaFoldDB" id="A0A6A5X3M9"/>
<evidence type="ECO:0000313" key="1">
    <source>
        <dbReference type="EMBL" id="KAF2007481.1"/>
    </source>
</evidence>
<proteinExistence type="predicted"/>
<gene>
    <name evidence="1" type="ORF">P154DRAFT_517193</name>
</gene>
<evidence type="ECO:0000313" key="2">
    <source>
        <dbReference type="Proteomes" id="UP000799779"/>
    </source>
</evidence>
<accession>A0A6A5X3M9</accession>
<dbReference type="OrthoDB" id="3773020at2759"/>